<sequence>MANLQPIITGDAALIRLLDQISEKELLLDQGYLRVEELREITQRASSAYESAADHNSIQYRKYDKERRTITQFSPVRDNGYAEPQDGATLRRLKQQITELLHLHDVKVEPKEVFLQPGHLFTGRIAIRNILSRAQKTIDIKDDYLFDANKNTKNIDLLSILGPYLEPPLRISARLLGSSQNPPSAVTSDVSAFLKQYSSVEILGYSRTATGAKQSHDRFVIIDGKDVFTSGASIKDLGLAQSLIDQINDPKVAAQYVAQFDDRWMKGSRYPGL</sequence>
<dbReference type="RefSeq" id="WP_133805923.1">
    <property type="nucleotide sequence ID" value="NZ_SNWQ01000048.1"/>
</dbReference>
<dbReference type="OrthoDB" id="9816206at2"/>
<protein>
    <submittedName>
        <fullName evidence="1">Uncharacterized protein</fullName>
    </submittedName>
</protein>
<dbReference type="Proteomes" id="UP000295388">
    <property type="component" value="Unassembled WGS sequence"/>
</dbReference>
<organism evidence="1 2">
    <name type="scientific">Kribbella caucasensis</name>
    <dbReference type="NCBI Taxonomy" id="2512215"/>
    <lineage>
        <taxon>Bacteria</taxon>
        <taxon>Bacillati</taxon>
        <taxon>Actinomycetota</taxon>
        <taxon>Actinomycetes</taxon>
        <taxon>Propionibacteriales</taxon>
        <taxon>Kribbellaceae</taxon>
        <taxon>Kribbella</taxon>
    </lineage>
</organism>
<dbReference type="Gene3D" id="3.30.870.10">
    <property type="entry name" value="Endonuclease Chain A"/>
    <property type="match status" value="1"/>
</dbReference>
<dbReference type="AlphaFoldDB" id="A0A4R6J2G9"/>
<proteinExistence type="predicted"/>
<keyword evidence="2" id="KW-1185">Reference proteome</keyword>
<dbReference type="SUPFAM" id="SSF56024">
    <property type="entry name" value="Phospholipase D/nuclease"/>
    <property type="match status" value="1"/>
</dbReference>
<dbReference type="EMBL" id="SNWQ01000048">
    <property type="protein sequence ID" value="TDO29480.1"/>
    <property type="molecule type" value="Genomic_DNA"/>
</dbReference>
<name>A0A4R6J2G9_9ACTN</name>
<evidence type="ECO:0000313" key="2">
    <source>
        <dbReference type="Proteomes" id="UP000295388"/>
    </source>
</evidence>
<accession>A0A4R6J2G9</accession>
<comment type="caution">
    <text evidence="1">The sequence shown here is derived from an EMBL/GenBank/DDBJ whole genome shotgun (WGS) entry which is preliminary data.</text>
</comment>
<evidence type="ECO:0000313" key="1">
    <source>
        <dbReference type="EMBL" id="TDO29480.1"/>
    </source>
</evidence>
<gene>
    <name evidence="1" type="ORF">EV643_1481</name>
</gene>
<reference evidence="1 2" key="1">
    <citation type="submission" date="2019-03" db="EMBL/GenBank/DDBJ databases">
        <title>Genomic Encyclopedia of Type Strains, Phase III (KMG-III): the genomes of soil and plant-associated and newly described type strains.</title>
        <authorList>
            <person name="Whitman W."/>
        </authorList>
    </citation>
    <scope>NUCLEOTIDE SEQUENCE [LARGE SCALE GENOMIC DNA]</scope>
    <source>
        <strain evidence="1 2">VKM Ac-2527</strain>
    </source>
</reference>